<feature type="compositionally biased region" description="Acidic residues" evidence="1">
    <location>
        <begin position="243"/>
        <end position="269"/>
    </location>
</feature>
<feature type="region of interest" description="Disordered" evidence="1">
    <location>
        <begin position="1472"/>
        <end position="1504"/>
    </location>
</feature>
<feature type="compositionally biased region" description="Basic and acidic residues" evidence="1">
    <location>
        <begin position="1472"/>
        <end position="1489"/>
    </location>
</feature>
<feature type="compositionally biased region" description="Basic and acidic residues" evidence="1">
    <location>
        <begin position="131"/>
        <end position="144"/>
    </location>
</feature>
<feature type="region of interest" description="Disordered" evidence="1">
    <location>
        <begin position="164"/>
        <end position="282"/>
    </location>
</feature>
<evidence type="ECO:0000313" key="3">
    <source>
        <dbReference type="Proteomes" id="UP000275078"/>
    </source>
</evidence>
<proteinExistence type="predicted"/>
<dbReference type="EMBL" id="ML119658">
    <property type="protein sequence ID" value="RPA84560.1"/>
    <property type="molecule type" value="Genomic_DNA"/>
</dbReference>
<organism evidence="2 3">
    <name type="scientific">Ascobolus immersus RN42</name>
    <dbReference type="NCBI Taxonomy" id="1160509"/>
    <lineage>
        <taxon>Eukaryota</taxon>
        <taxon>Fungi</taxon>
        <taxon>Dikarya</taxon>
        <taxon>Ascomycota</taxon>
        <taxon>Pezizomycotina</taxon>
        <taxon>Pezizomycetes</taxon>
        <taxon>Pezizales</taxon>
        <taxon>Ascobolaceae</taxon>
        <taxon>Ascobolus</taxon>
    </lineage>
</organism>
<sequence>MGRAVSEKPRPKGRQYGSGRGGTAGRGTGRGAGRAGQPPAGEDGTGQQEQGRGRGRGRPRGRPRGSGRGNGKAQPPRLNREAAAKKRMSYLSIILRSRAQADDPIQHKQKLFDLGMLTKKAKPPRAGNMTEAEKKKRREETKARKVEKLQGIIKLWNAPDRSSIAYTAPVGGGLRRPLPSLQPPMESQGPRGHQSSQDEPAAAPSTEADAATMTGDALAHGEDETVDMDDLAIQMLGLLDKDDHDDESGPNSGELDDYIFDDDGGEDLDDLQRPDDRGEVTQREEVANALKDALEDLMGELDSDADTQLHSLLKDMLSSVNFPITEKQDVVPGEKPLEADEEDDTESTIEDFYKDVMPTKFHLTVSLFVSNSRISRSLYEGFVCVFNPVLPPHYQLPLSLKGLHSWRKYLPKSMIVGTTVKVDTSARQSKGPTQENPNDTLYTTKATKLVKALAANPKMQEAMYFGMQILVEDDKIREIYHNPVWGQSMTVTSGEFAFYPDPRFAKIPVAPGDVVRYRLILTPEEPEIHLGMVCQVCKDYRYGRNGVKTVKILRIERFGDIPQLLKDPRYAVGLSKFFKDRDHVSEFVKQWTKLEMTPGLGPFNADDLTLWEDECEELYVPVSDIVSGPMTPIFTDGMKFDDLSEEEKHSMKDPLGRPAWRERVLIPLIVNTFRVVTLKRSGNREPLRAEVEIAARGWENIILVFVEQVNGRVICIPLLSFADGFGLWTMGNGVYRSMMAIYLCLACLPLHYRMSIKHQYALAIGPMGVKFATILAVLQDELEKLQNGIEVMYKGEKRLLIASNIALLGDMLQQNTNAGIRGPKATVCCRSCMASKNDRGNINFNTCEKARTLWNQLRLRKHIDETEEALQPAAFAVAGFTAAPSLWQCIQKDLDPFKQTPHEPCHILGSCLSGLYQGILVNEILRAPGKRAYGSMMQVIDTPWSAMQHAVRHYKSFSYNQAIQAAQLNPLAIRMSVKPGDVSKRATTILATRFRSKLIENPLWNIVDLIAWIYSRFAVFLSLVFAKKRFPGYLRLLDDTALETMETFQLLADCFGMKGNKHKQVRKADKRGKKKKQTTDEDDDSDDEDEVGVETGVPDAMDVDGDESREGEEDGDDDEDEVMYDDEMGGMEDNLADMHTSLEHKTLSDRVKERPNVHALLHISQSIYYYGLAHNIVCSPGEQRHGPIREDARRTNHRNVDKQILVRDEDMLRCRLLIEGGYESSHPILTELLREVYAESPHLFTKTLGPIESPSLEANPQAALDKIVTFRMFRKFKERMRDLAKFPGILDGRNVIFTQIIELWTNTRTGITTGLPFNPAHIEKMPAQYFRSCTITRAYQDRPNRKQTYNVGKVYKLRYTGGEHYAVPLTFIRTSHDFHYSRPYYCGVVMPVRERQSTDERGHTDRVLKDVRIFDPFPAESIVIDLSLFEDIDESPFFVRYTPLDKPAPKPHPYALVPCTIETLDGSMAGCDRRNKLERSRGKMRDRTRGRSGSRGKQEGQNEREKWYRKKHLWGIWITG</sequence>
<feature type="compositionally biased region" description="Gly residues" evidence="1">
    <location>
        <begin position="16"/>
        <end position="34"/>
    </location>
</feature>
<dbReference type="OrthoDB" id="5372708at2759"/>
<dbReference type="Proteomes" id="UP000275078">
    <property type="component" value="Unassembled WGS sequence"/>
</dbReference>
<feature type="region of interest" description="Disordered" evidence="1">
    <location>
        <begin position="114"/>
        <end position="144"/>
    </location>
</feature>
<protein>
    <submittedName>
        <fullName evidence="2">Uncharacterized protein</fullName>
    </submittedName>
</protein>
<dbReference type="STRING" id="1160509.A0A3N4IKA4"/>
<name>A0A3N4IKA4_ASCIM</name>
<feature type="compositionally biased region" description="Basic and acidic residues" evidence="1">
    <location>
        <begin position="270"/>
        <end position="282"/>
    </location>
</feature>
<feature type="compositionally biased region" description="Basic residues" evidence="1">
    <location>
        <begin position="1063"/>
        <end position="1076"/>
    </location>
</feature>
<feature type="compositionally biased region" description="Basic residues" evidence="1">
    <location>
        <begin position="53"/>
        <end position="65"/>
    </location>
</feature>
<gene>
    <name evidence="2" type="ORF">BJ508DRAFT_303666</name>
</gene>
<feature type="region of interest" description="Disordered" evidence="1">
    <location>
        <begin position="1063"/>
        <end position="1124"/>
    </location>
</feature>
<keyword evidence="3" id="KW-1185">Reference proteome</keyword>
<feature type="compositionally biased region" description="Low complexity" evidence="1">
    <location>
        <begin position="198"/>
        <end position="212"/>
    </location>
</feature>
<feature type="compositionally biased region" description="Acidic residues" evidence="1">
    <location>
        <begin position="1080"/>
        <end position="1092"/>
    </location>
</feature>
<feature type="region of interest" description="Disordered" evidence="1">
    <location>
        <begin position="1"/>
        <end position="84"/>
    </location>
</feature>
<evidence type="ECO:0000256" key="1">
    <source>
        <dbReference type="SAM" id="MobiDB-lite"/>
    </source>
</evidence>
<feature type="compositionally biased region" description="Basic and acidic residues" evidence="1">
    <location>
        <begin position="1"/>
        <end position="10"/>
    </location>
</feature>
<feature type="compositionally biased region" description="Acidic residues" evidence="1">
    <location>
        <begin position="1101"/>
        <end position="1124"/>
    </location>
</feature>
<reference evidence="2 3" key="1">
    <citation type="journal article" date="2018" name="Nat. Ecol. Evol.">
        <title>Pezizomycetes genomes reveal the molecular basis of ectomycorrhizal truffle lifestyle.</title>
        <authorList>
            <person name="Murat C."/>
            <person name="Payen T."/>
            <person name="Noel B."/>
            <person name="Kuo A."/>
            <person name="Morin E."/>
            <person name="Chen J."/>
            <person name="Kohler A."/>
            <person name="Krizsan K."/>
            <person name="Balestrini R."/>
            <person name="Da Silva C."/>
            <person name="Montanini B."/>
            <person name="Hainaut M."/>
            <person name="Levati E."/>
            <person name="Barry K.W."/>
            <person name="Belfiori B."/>
            <person name="Cichocki N."/>
            <person name="Clum A."/>
            <person name="Dockter R.B."/>
            <person name="Fauchery L."/>
            <person name="Guy J."/>
            <person name="Iotti M."/>
            <person name="Le Tacon F."/>
            <person name="Lindquist E.A."/>
            <person name="Lipzen A."/>
            <person name="Malagnac F."/>
            <person name="Mello A."/>
            <person name="Molinier V."/>
            <person name="Miyauchi S."/>
            <person name="Poulain J."/>
            <person name="Riccioni C."/>
            <person name="Rubini A."/>
            <person name="Sitrit Y."/>
            <person name="Splivallo R."/>
            <person name="Traeger S."/>
            <person name="Wang M."/>
            <person name="Zifcakova L."/>
            <person name="Wipf D."/>
            <person name="Zambonelli A."/>
            <person name="Paolocci F."/>
            <person name="Nowrousian M."/>
            <person name="Ottonello S."/>
            <person name="Baldrian P."/>
            <person name="Spatafora J.W."/>
            <person name="Henrissat B."/>
            <person name="Nagy L.G."/>
            <person name="Aury J.M."/>
            <person name="Wincker P."/>
            <person name="Grigoriev I.V."/>
            <person name="Bonfante P."/>
            <person name="Martin F.M."/>
        </authorList>
    </citation>
    <scope>NUCLEOTIDE SEQUENCE [LARGE SCALE GENOMIC DNA]</scope>
    <source>
        <strain evidence="2 3">RN42</strain>
    </source>
</reference>
<evidence type="ECO:0000313" key="2">
    <source>
        <dbReference type="EMBL" id="RPA84560.1"/>
    </source>
</evidence>
<accession>A0A3N4IKA4</accession>